<proteinExistence type="predicted"/>
<keyword evidence="2" id="KW-1185">Reference proteome</keyword>
<dbReference type="GeneID" id="26628687"/>
<evidence type="ECO:0000313" key="2">
    <source>
        <dbReference type="Proteomes" id="UP000202888"/>
    </source>
</evidence>
<reference evidence="1 2" key="1">
    <citation type="journal article" date="2016" name="Genom Data">
        <title>Complete genome sequence of a giant Vibrio phage ValKK3 infecting Vibrio alginolyticus.</title>
        <authorList>
            <person name="Lal T.M."/>
            <person name="Sano M."/>
            <person name="Hatai K."/>
            <person name="Ransangan J."/>
        </authorList>
    </citation>
    <scope>NUCLEOTIDE SEQUENCE [LARGE SCALE GENOMIC DNA]</scope>
</reference>
<dbReference type="KEGG" id="vg:26628687"/>
<accession>A0A0D4DC05</accession>
<name>A0A0D4DC05_9CAUD</name>
<protein>
    <submittedName>
        <fullName evidence="1">Uncharacterized protein</fullName>
    </submittedName>
</protein>
<dbReference type="Proteomes" id="UP000202888">
    <property type="component" value="Segment"/>
</dbReference>
<organism evidence="1 2">
    <name type="scientific">Vibrio phage ValKK3</name>
    <dbReference type="NCBI Taxonomy" id="1610855"/>
    <lineage>
        <taxon>Viruses</taxon>
        <taxon>Duplodnaviria</taxon>
        <taxon>Heunggongvirae</taxon>
        <taxon>Uroviricota</taxon>
        <taxon>Caudoviricetes</taxon>
        <taxon>Pantevenvirales</taxon>
        <taxon>Straboviridae</taxon>
        <taxon>Schizotequatrovirus</taxon>
        <taxon>Schizotequatrovirus valkk3</taxon>
    </lineage>
</organism>
<dbReference type="OrthoDB" id="33583at10239"/>
<dbReference type="RefSeq" id="YP_009201464.1">
    <property type="nucleotide sequence ID" value="NC_028829.1"/>
</dbReference>
<sequence>MMNNVLAGIPMPPQKPKFIPESDDHQFFHDCEGFDWYHEFSDSHSKWEQGRKNLRILKSRICNERRNEIFDAWCNYMFSGPNFGTEQLPRPTWDDFKDA</sequence>
<dbReference type="EMBL" id="KP671755">
    <property type="protein sequence ID" value="AJT61202.1"/>
    <property type="molecule type" value="Genomic_DNA"/>
</dbReference>
<evidence type="ECO:0000313" key="1">
    <source>
        <dbReference type="EMBL" id="AJT61202.1"/>
    </source>
</evidence>